<organism evidence="5 6">
    <name type="scientific">Waterburya agarophytonicola KI4</name>
    <dbReference type="NCBI Taxonomy" id="2874699"/>
    <lineage>
        <taxon>Bacteria</taxon>
        <taxon>Bacillati</taxon>
        <taxon>Cyanobacteriota</taxon>
        <taxon>Cyanophyceae</taxon>
        <taxon>Pleurocapsales</taxon>
        <taxon>Hyellaceae</taxon>
        <taxon>Waterburya</taxon>
        <taxon>Waterburya agarophytonicola</taxon>
    </lineage>
</organism>
<evidence type="ECO:0000313" key="6">
    <source>
        <dbReference type="Proteomes" id="UP000729733"/>
    </source>
</evidence>
<evidence type="ECO:0000256" key="1">
    <source>
        <dbReference type="ARBA" id="ARBA00022729"/>
    </source>
</evidence>
<dbReference type="RefSeq" id="WP_229642076.1">
    <property type="nucleotide sequence ID" value="NZ_JADWDC010000061.1"/>
</dbReference>
<evidence type="ECO:0000256" key="2">
    <source>
        <dbReference type="SAM" id="MobiDB-lite"/>
    </source>
</evidence>
<dbReference type="SUPFAM" id="SSF53850">
    <property type="entry name" value="Periplasmic binding protein-like II"/>
    <property type="match status" value="1"/>
</dbReference>
<dbReference type="EMBL" id="JADWDC010000061">
    <property type="protein sequence ID" value="MCC0178973.1"/>
    <property type="molecule type" value="Genomic_DNA"/>
</dbReference>
<keyword evidence="1" id="KW-0732">Signal</keyword>
<evidence type="ECO:0000256" key="3">
    <source>
        <dbReference type="SAM" id="Phobius"/>
    </source>
</evidence>
<dbReference type="CDD" id="cd13653">
    <property type="entry name" value="PBP2_phosphate_like_1"/>
    <property type="match status" value="1"/>
</dbReference>
<dbReference type="Gene3D" id="3.40.190.10">
    <property type="entry name" value="Periplasmic binding protein-like II"/>
    <property type="match status" value="2"/>
</dbReference>
<dbReference type="AlphaFoldDB" id="A0A964BV19"/>
<dbReference type="Pfam" id="PF12849">
    <property type="entry name" value="PBP_like_2"/>
    <property type="match status" value="1"/>
</dbReference>
<dbReference type="InterPro" id="IPR024370">
    <property type="entry name" value="PBP_domain"/>
</dbReference>
<protein>
    <submittedName>
        <fullName evidence="5">Phosphate ABC transporter substrate-binding protein</fullName>
    </submittedName>
</protein>
<keyword evidence="3" id="KW-1133">Transmembrane helix</keyword>
<dbReference type="InterPro" id="IPR050811">
    <property type="entry name" value="Phosphate_ABC_transporter"/>
</dbReference>
<name>A0A964BV19_9CYAN</name>
<feature type="compositionally biased region" description="Low complexity" evidence="2">
    <location>
        <begin position="51"/>
        <end position="71"/>
    </location>
</feature>
<keyword evidence="3" id="KW-0472">Membrane</keyword>
<feature type="domain" description="PBP" evidence="4">
    <location>
        <begin position="84"/>
        <end position="309"/>
    </location>
</feature>
<sequence>MSQKNEILPLILILICTGAIVGGGYWWFELKSDSDTISTTDNTDRDRPNDSENNFSNIPNSPIANSNKNSPVTFSLPTNVTPGTNIRIDGSTSMVQINQAIEQGFEKQFIDTEIATNGQGTEVGLKLLSEGKIDIAAISRPLTDSDRDRGLNAVPIAKDAIAIVVGANNPFRRGLKQEQIADIFQGNITNWSNVGGQTSNIRVINRPSISGTRQVFQEEVLNGANFGNSANFTTFDRDATTPILRALGKDGISYATYAQVANQQTVRTVSVNGLTPEADNYPYYRVLYYAYQEPASPEVKAFLGYVLSPQGQKAIASGN</sequence>
<evidence type="ECO:0000313" key="5">
    <source>
        <dbReference type="EMBL" id="MCC0178973.1"/>
    </source>
</evidence>
<dbReference type="PANTHER" id="PTHR30570">
    <property type="entry name" value="PERIPLASMIC PHOSPHATE BINDING COMPONENT OF PHOSPHATE ABC TRANSPORTER"/>
    <property type="match status" value="1"/>
</dbReference>
<dbReference type="Proteomes" id="UP000729733">
    <property type="component" value="Unassembled WGS sequence"/>
</dbReference>
<evidence type="ECO:0000259" key="4">
    <source>
        <dbReference type="Pfam" id="PF12849"/>
    </source>
</evidence>
<keyword evidence="6" id="KW-1185">Reference proteome</keyword>
<keyword evidence="3" id="KW-0812">Transmembrane</keyword>
<gene>
    <name evidence="5" type="ORF">I4641_18555</name>
</gene>
<proteinExistence type="predicted"/>
<dbReference type="PANTHER" id="PTHR30570:SF1">
    <property type="entry name" value="PHOSPHATE-BINDING PROTEIN PSTS"/>
    <property type="match status" value="1"/>
</dbReference>
<feature type="region of interest" description="Disordered" evidence="2">
    <location>
        <begin position="37"/>
        <end position="76"/>
    </location>
</feature>
<comment type="caution">
    <text evidence="5">The sequence shown here is derived from an EMBL/GenBank/DDBJ whole genome shotgun (WGS) entry which is preliminary data.</text>
</comment>
<reference evidence="5" key="1">
    <citation type="journal article" date="2021" name="Antonie Van Leeuwenhoek">
        <title>Draft genome and description of Waterburya agarophytonicola gen. nov. sp. nov. (Pleurocapsales, Cyanobacteria): a seaweed symbiont.</title>
        <authorList>
            <person name="Bonthond G."/>
            <person name="Shalygin S."/>
            <person name="Bayer T."/>
            <person name="Weinberger F."/>
        </authorList>
    </citation>
    <scope>NUCLEOTIDE SEQUENCE</scope>
    <source>
        <strain evidence="5">KI4</strain>
    </source>
</reference>
<accession>A0A964BV19</accession>
<feature type="transmembrane region" description="Helical" evidence="3">
    <location>
        <begin position="7"/>
        <end position="28"/>
    </location>
</feature>